<evidence type="ECO:0000313" key="3">
    <source>
        <dbReference type="Proteomes" id="UP000037460"/>
    </source>
</evidence>
<organism evidence="2 3">
    <name type="scientific">Chrysochromulina tobinii</name>
    <dbReference type="NCBI Taxonomy" id="1460289"/>
    <lineage>
        <taxon>Eukaryota</taxon>
        <taxon>Haptista</taxon>
        <taxon>Haptophyta</taxon>
        <taxon>Prymnesiophyceae</taxon>
        <taxon>Prymnesiales</taxon>
        <taxon>Chrysochromulinaceae</taxon>
        <taxon>Chrysochromulina</taxon>
    </lineage>
</organism>
<protein>
    <submittedName>
        <fullName evidence="2">Uncharacterized protein</fullName>
    </submittedName>
</protein>
<evidence type="ECO:0000256" key="1">
    <source>
        <dbReference type="SAM" id="MobiDB-lite"/>
    </source>
</evidence>
<comment type="caution">
    <text evidence="2">The sequence shown here is derived from an EMBL/GenBank/DDBJ whole genome shotgun (WGS) entry which is preliminary data.</text>
</comment>
<accession>A0A0M0K8G1</accession>
<evidence type="ECO:0000313" key="2">
    <source>
        <dbReference type="EMBL" id="KOO35084.1"/>
    </source>
</evidence>
<dbReference type="EMBL" id="JWZX01000987">
    <property type="protein sequence ID" value="KOO35084.1"/>
    <property type="molecule type" value="Genomic_DNA"/>
</dbReference>
<reference evidence="3" key="1">
    <citation type="journal article" date="2015" name="PLoS Genet.">
        <title>Genome Sequence and Transcriptome Analyses of Chrysochromulina tobin: Metabolic Tools for Enhanced Algal Fitness in the Prominent Order Prymnesiales (Haptophyceae).</title>
        <authorList>
            <person name="Hovde B.T."/>
            <person name="Deodato C.R."/>
            <person name="Hunsperger H.M."/>
            <person name="Ryken S.A."/>
            <person name="Yost W."/>
            <person name="Jha R.K."/>
            <person name="Patterson J."/>
            <person name="Monnat R.J. Jr."/>
            <person name="Barlow S.B."/>
            <person name="Starkenburg S.R."/>
            <person name="Cattolico R.A."/>
        </authorList>
    </citation>
    <scope>NUCLEOTIDE SEQUENCE</scope>
    <source>
        <strain evidence="3">CCMP291</strain>
    </source>
</reference>
<name>A0A0M0K8G1_9EUKA</name>
<dbReference type="OrthoDB" id="10249887at2759"/>
<sequence length="175" mass="18981">MGKKGKGGGKKEKGGKAGWQPTAVPEEPLMIRKPIVSHLTLQVRGVVWRVMDFTVRVPASMCVFELKSLIEQRHGGTVTDFTLYKEEVHPTNKLSDPSTPISELDFAASGPDEPRTFYYDFAPRVSSCPLLLREGRDLRVEALQKAEQAERDAKAARYAALKGGGVSGALAIGAG</sequence>
<dbReference type="Proteomes" id="UP000037460">
    <property type="component" value="Unassembled WGS sequence"/>
</dbReference>
<feature type="region of interest" description="Disordered" evidence="1">
    <location>
        <begin position="1"/>
        <end position="22"/>
    </location>
</feature>
<gene>
    <name evidence="2" type="ORF">Ctob_011636</name>
</gene>
<keyword evidence="3" id="KW-1185">Reference proteome</keyword>
<dbReference type="AlphaFoldDB" id="A0A0M0K8G1"/>
<proteinExistence type="predicted"/>